<evidence type="ECO:0000256" key="1">
    <source>
        <dbReference type="SAM" id="Coils"/>
    </source>
</evidence>
<dbReference type="AlphaFoldDB" id="A0A7J5U2A5"/>
<keyword evidence="3" id="KW-1185">Reference proteome</keyword>
<feature type="coiled-coil region" evidence="1">
    <location>
        <begin position="356"/>
        <end position="383"/>
    </location>
</feature>
<reference evidence="2 3" key="1">
    <citation type="submission" date="2019-10" db="EMBL/GenBank/DDBJ databases">
        <title>Rudanella paleaurantiibacter sp. nov., isolated from sludge.</title>
        <authorList>
            <person name="Xu S.Q."/>
        </authorList>
    </citation>
    <scope>NUCLEOTIDE SEQUENCE [LARGE SCALE GENOMIC DNA]</scope>
    <source>
        <strain evidence="2 3">HX-22-17</strain>
    </source>
</reference>
<gene>
    <name evidence="2" type="ORF">F5984_06205</name>
</gene>
<accession>A0A7J5U2A5</accession>
<dbReference type="RefSeq" id="WP_152123408.1">
    <property type="nucleotide sequence ID" value="NZ_WELI01000002.1"/>
</dbReference>
<comment type="caution">
    <text evidence="2">The sequence shown here is derived from an EMBL/GenBank/DDBJ whole genome shotgun (WGS) entry which is preliminary data.</text>
</comment>
<dbReference type="EMBL" id="WELI01000002">
    <property type="protein sequence ID" value="KAB7731816.1"/>
    <property type="molecule type" value="Genomic_DNA"/>
</dbReference>
<protein>
    <submittedName>
        <fullName evidence="2">Uncharacterized protein</fullName>
    </submittedName>
</protein>
<evidence type="ECO:0000313" key="3">
    <source>
        <dbReference type="Proteomes" id="UP000488299"/>
    </source>
</evidence>
<proteinExistence type="predicted"/>
<evidence type="ECO:0000313" key="2">
    <source>
        <dbReference type="EMBL" id="KAB7731816.1"/>
    </source>
</evidence>
<dbReference type="Proteomes" id="UP000488299">
    <property type="component" value="Unassembled WGS sequence"/>
</dbReference>
<sequence>MKILHLLGHCSNWNVDAHYKNGIGEGFVFCAYSFPPEYFTQKKIHHYSTSEILSKSFIDLQYFGKKESGSIDRGKFSHYSFHPANNLNDDSITNVYLIDSIIRGINFQLELGLTNIIIPNYYENDDINKLLVIIRQINKWVAQNKHEGIRYYMSIPLSNHTIIDNDKIENILISLTDIDIAFDGYYIVCESKPENRRKLSVDYKYLRNLSRVFEVLKKQNFTTIYAYANWDAIIFLASTDIDYITIASFENLRNFNIRRFTQNEDGGPSKGWYFSEKLLNVVRAQVIDLIRAQKGLEIIKNDKNIFSDAILEPLFQWSNQKPDVHKNYMVAVTRLLQNISSISDLENRKNYVLSIIESAIANYEALEDKKVFLEDENKNYHLRTWQSHLRTK</sequence>
<keyword evidence="1" id="KW-0175">Coiled coil</keyword>
<name>A0A7J5U2A5_9BACT</name>
<organism evidence="2 3">
    <name type="scientific">Rudanella paleaurantiibacter</name>
    <dbReference type="NCBI Taxonomy" id="2614655"/>
    <lineage>
        <taxon>Bacteria</taxon>
        <taxon>Pseudomonadati</taxon>
        <taxon>Bacteroidota</taxon>
        <taxon>Cytophagia</taxon>
        <taxon>Cytophagales</taxon>
        <taxon>Cytophagaceae</taxon>
        <taxon>Rudanella</taxon>
    </lineage>
</organism>